<evidence type="ECO:0000256" key="1">
    <source>
        <dbReference type="SAM" id="MobiDB-lite"/>
    </source>
</evidence>
<dbReference type="AlphaFoldDB" id="A0A8J4EWF4"/>
<accession>A0A8J4EWF4</accession>
<organism evidence="3 4">
    <name type="scientific">Volvox africanus</name>
    <dbReference type="NCBI Taxonomy" id="51714"/>
    <lineage>
        <taxon>Eukaryota</taxon>
        <taxon>Viridiplantae</taxon>
        <taxon>Chlorophyta</taxon>
        <taxon>core chlorophytes</taxon>
        <taxon>Chlorophyceae</taxon>
        <taxon>CS clade</taxon>
        <taxon>Chlamydomonadales</taxon>
        <taxon>Volvocaceae</taxon>
        <taxon>Volvox</taxon>
    </lineage>
</organism>
<dbReference type="Proteomes" id="UP000747399">
    <property type="component" value="Unassembled WGS sequence"/>
</dbReference>
<keyword evidence="2" id="KW-1133">Transmembrane helix</keyword>
<feature type="region of interest" description="Disordered" evidence="1">
    <location>
        <begin position="103"/>
        <end position="130"/>
    </location>
</feature>
<dbReference type="EMBL" id="BNCO01000005">
    <property type="protein sequence ID" value="GIL48337.1"/>
    <property type="molecule type" value="Genomic_DNA"/>
</dbReference>
<feature type="transmembrane region" description="Helical" evidence="2">
    <location>
        <begin position="47"/>
        <end position="71"/>
    </location>
</feature>
<keyword evidence="4" id="KW-1185">Reference proteome</keyword>
<comment type="caution">
    <text evidence="3">The sequence shown here is derived from an EMBL/GenBank/DDBJ whole genome shotgun (WGS) entry which is preliminary data.</text>
</comment>
<keyword evidence="2" id="KW-0472">Membrane</keyword>
<dbReference type="PROSITE" id="PS51257">
    <property type="entry name" value="PROKAR_LIPOPROTEIN"/>
    <property type="match status" value="1"/>
</dbReference>
<keyword evidence="2" id="KW-0812">Transmembrane</keyword>
<feature type="transmembrane region" description="Helical" evidence="2">
    <location>
        <begin position="12"/>
        <end position="35"/>
    </location>
</feature>
<evidence type="ECO:0000313" key="4">
    <source>
        <dbReference type="Proteomes" id="UP000747399"/>
    </source>
</evidence>
<proteinExistence type="predicted"/>
<evidence type="ECO:0000256" key="2">
    <source>
        <dbReference type="SAM" id="Phobius"/>
    </source>
</evidence>
<sequence>MMMNKNDSVPDWIPVPIILVVVIIAACACNICFRIRSRRKPHEDKELSAAAAAAATAAAAAAVATAGPAAMTVMPVAHQELPRYNQQPQHPAMTAPELASATTVPRPLPMHPPAVGHSSCADMGGPNGVKHELAATTSTAAAASKLPTKPGRAQEIAQLQEWQLQWQQHFYQHLQYLQHHQVAQQQQQQLAASLQHPAAAVAVLVDLEISPAAQPQLSPRRNSRQLAVYQLLLLLRAASYLTHQSMLRPASHPRQQVGARSNPARCMFVRGTYQASNQLKPNGPGSTHTHTYI</sequence>
<protein>
    <submittedName>
        <fullName evidence="3">Uncharacterized protein</fullName>
    </submittedName>
</protein>
<gene>
    <name evidence="3" type="ORF">Vafri_4615</name>
</gene>
<name>A0A8J4EWF4_9CHLO</name>
<reference evidence="3" key="1">
    <citation type="journal article" date="2021" name="Proc. Natl. Acad. Sci. U.S.A.">
        <title>Three genomes in the algal genus Volvox reveal the fate of a haploid sex-determining region after a transition to homothallism.</title>
        <authorList>
            <person name="Yamamoto K."/>
            <person name="Hamaji T."/>
            <person name="Kawai-Toyooka H."/>
            <person name="Matsuzaki R."/>
            <person name="Takahashi F."/>
            <person name="Nishimura Y."/>
            <person name="Kawachi M."/>
            <person name="Noguchi H."/>
            <person name="Minakuchi Y."/>
            <person name="Umen J.G."/>
            <person name="Toyoda A."/>
            <person name="Nozaki H."/>
        </authorList>
    </citation>
    <scope>NUCLEOTIDE SEQUENCE</scope>
    <source>
        <strain evidence="3">NIES-3780</strain>
    </source>
</reference>
<evidence type="ECO:0000313" key="3">
    <source>
        <dbReference type="EMBL" id="GIL48337.1"/>
    </source>
</evidence>